<dbReference type="InterPro" id="IPR048903">
    <property type="entry name" value="MdcG_N"/>
</dbReference>
<evidence type="ECO:0000256" key="1">
    <source>
        <dbReference type="ARBA" id="ARBA00022679"/>
    </source>
</evidence>
<dbReference type="Pfam" id="PF20866">
    <property type="entry name" value="MdcG_N"/>
    <property type="match status" value="1"/>
</dbReference>
<evidence type="ECO:0000313" key="5">
    <source>
        <dbReference type="EMBL" id="TBU93306.1"/>
    </source>
</evidence>
<feature type="domain" description="Phosphoribosyl-dephospho-CoA transferase MdcG N-terminal" evidence="4">
    <location>
        <begin position="3"/>
        <end position="74"/>
    </location>
</feature>
<keyword evidence="1 5" id="KW-0808">Transferase</keyword>
<dbReference type="InterPro" id="IPR049180">
    <property type="entry name" value="MdcG_C"/>
</dbReference>
<dbReference type="Pfam" id="PF10620">
    <property type="entry name" value="MdcG"/>
    <property type="match status" value="1"/>
</dbReference>
<dbReference type="EMBL" id="QJUP01000021">
    <property type="protein sequence ID" value="TBU93306.1"/>
    <property type="molecule type" value="Genomic_DNA"/>
</dbReference>
<dbReference type="GO" id="GO:0016779">
    <property type="term" value="F:nucleotidyltransferase activity"/>
    <property type="evidence" value="ECO:0007669"/>
    <property type="project" value="UniProtKB-KW"/>
</dbReference>
<comment type="caution">
    <text evidence="5">The sequence shown here is derived from an EMBL/GenBank/DDBJ whole genome shotgun (WGS) entry which is preliminary data.</text>
</comment>
<evidence type="ECO:0000313" key="6">
    <source>
        <dbReference type="Proteomes" id="UP000292639"/>
    </source>
</evidence>
<dbReference type="Proteomes" id="UP000292639">
    <property type="component" value="Unassembled WGS sequence"/>
</dbReference>
<feature type="domain" description="Phosphoribosyl-dephospho-CoA transferase MdcG C-terminal" evidence="3">
    <location>
        <begin position="84"/>
        <end position="196"/>
    </location>
</feature>
<name>A0A4Q9R298_9GAMM</name>
<dbReference type="NCBIfam" id="TIGR03135">
    <property type="entry name" value="malonate_mdcG"/>
    <property type="match status" value="1"/>
</dbReference>
<dbReference type="AlphaFoldDB" id="A0A4Q9R298"/>
<protein>
    <submittedName>
        <fullName evidence="5">Phosphoribosyl-dephospho-CoA transferase</fullName>
    </submittedName>
</protein>
<keyword evidence="6" id="KW-1185">Reference proteome</keyword>
<dbReference type="NCBIfam" id="NF002332">
    <property type="entry name" value="PRK01293.1"/>
    <property type="match status" value="1"/>
</dbReference>
<evidence type="ECO:0000259" key="4">
    <source>
        <dbReference type="Pfam" id="PF20866"/>
    </source>
</evidence>
<dbReference type="InterPro" id="IPR017557">
    <property type="entry name" value="Holo-ACP_synthase"/>
</dbReference>
<reference evidence="5 6" key="1">
    <citation type="submission" date="2018-06" db="EMBL/GenBank/DDBJ databases">
        <title>Three novel Pseudomonas species isolated from symptomatic oak.</title>
        <authorList>
            <person name="Bueno-Gonzalez V."/>
            <person name="Brady C."/>
        </authorList>
    </citation>
    <scope>NUCLEOTIDE SEQUENCE [LARGE SCALE GENOMIC DNA]</scope>
    <source>
        <strain evidence="5 6">P17C</strain>
    </source>
</reference>
<organism evidence="5 6">
    <name type="scientific">Stutzerimonas kirkiae</name>
    <dbReference type="NCBI Taxonomy" id="2211392"/>
    <lineage>
        <taxon>Bacteria</taxon>
        <taxon>Pseudomonadati</taxon>
        <taxon>Pseudomonadota</taxon>
        <taxon>Gammaproteobacteria</taxon>
        <taxon>Pseudomonadales</taxon>
        <taxon>Pseudomonadaceae</taxon>
        <taxon>Stutzerimonas</taxon>
    </lineage>
</organism>
<dbReference type="OrthoDB" id="1275217at2"/>
<evidence type="ECO:0000259" key="3">
    <source>
        <dbReference type="Pfam" id="PF10620"/>
    </source>
</evidence>
<evidence type="ECO:0000256" key="2">
    <source>
        <dbReference type="ARBA" id="ARBA00022695"/>
    </source>
</evidence>
<keyword evidence="2" id="KW-0548">Nucleotidyltransferase</keyword>
<sequence length="201" mass="21912">MYRPHDLLWGCAAWHLPEDAPAWCRTALEASPPVVVRRAPARDGMVAVGLRGNSRGERLGFWMPLADVSRSLMPEQLRACGDRPRDLPVWHAARQARTVLERIGLAWGITGSAAFELASGQIVTHSGSDLDLLLRTERRLSRTLAQALLQGLHSTACRIDVQLQTPAGGVALAEWAGQAVRVMIKTSEGPRLSADPWEGCP</sequence>
<accession>A0A4Q9R298</accession>
<gene>
    <name evidence="5" type="ORF">DNJ96_14295</name>
</gene>
<proteinExistence type="predicted"/>
<dbReference type="RefSeq" id="WP_131185008.1">
    <property type="nucleotide sequence ID" value="NZ_QJUO01000020.1"/>
</dbReference>